<gene>
    <name evidence="8" type="ORF">MICPUN_113599</name>
</gene>
<evidence type="ECO:0000313" key="9">
    <source>
        <dbReference type="Proteomes" id="UP000002009"/>
    </source>
</evidence>
<dbReference type="Pfam" id="PF05602">
    <property type="entry name" value="CLPTM1"/>
    <property type="match status" value="2"/>
</dbReference>
<dbReference type="RefSeq" id="XP_002501412.1">
    <property type="nucleotide sequence ID" value="XM_002501366.1"/>
</dbReference>
<feature type="compositionally biased region" description="Low complexity" evidence="6">
    <location>
        <begin position="218"/>
        <end position="233"/>
    </location>
</feature>
<evidence type="ECO:0000256" key="1">
    <source>
        <dbReference type="ARBA" id="ARBA00004141"/>
    </source>
</evidence>
<feature type="region of interest" description="Disordered" evidence="6">
    <location>
        <begin position="615"/>
        <end position="653"/>
    </location>
</feature>
<dbReference type="GeneID" id="8243087"/>
<evidence type="ECO:0000313" key="8">
    <source>
        <dbReference type="EMBL" id="ACO62670.1"/>
    </source>
</evidence>
<keyword evidence="3 7" id="KW-0812">Transmembrane</keyword>
<evidence type="ECO:0000256" key="5">
    <source>
        <dbReference type="ARBA" id="ARBA00023136"/>
    </source>
</evidence>
<dbReference type="OrthoDB" id="378564at2759"/>
<dbReference type="InterPro" id="IPR008429">
    <property type="entry name" value="CLPTM1"/>
</dbReference>
<dbReference type="InParanoid" id="C1E464"/>
<evidence type="ECO:0000256" key="3">
    <source>
        <dbReference type="ARBA" id="ARBA00022692"/>
    </source>
</evidence>
<evidence type="ECO:0000256" key="6">
    <source>
        <dbReference type="SAM" id="MobiDB-lite"/>
    </source>
</evidence>
<feature type="transmembrane region" description="Helical" evidence="7">
    <location>
        <begin position="492"/>
        <end position="512"/>
    </location>
</feature>
<comment type="similarity">
    <text evidence="2">Belongs to the CLPTM1 family.</text>
</comment>
<feature type="transmembrane region" description="Helical" evidence="7">
    <location>
        <begin position="524"/>
        <end position="543"/>
    </location>
</feature>
<dbReference type="GO" id="GO:0016020">
    <property type="term" value="C:membrane"/>
    <property type="evidence" value="ECO:0007669"/>
    <property type="project" value="UniProtKB-SubCell"/>
</dbReference>
<dbReference type="AlphaFoldDB" id="C1E464"/>
<feature type="region of interest" description="Disordered" evidence="6">
    <location>
        <begin position="181"/>
        <end position="233"/>
    </location>
</feature>
<keyword evidence="4 7" id="KW-1133">Transmembrane helix</keyword>
<comment type="subcellular location">
    <subcellularLocation>
        <location evidence="1">Membrane</location>
        <topology evidence="1">Multi-pass membrane protein</topology>
    </subcellularLocation>
</comment>
<evidence type="ECO:0000256" key="7">
    <source>
        <dbReference type="SAM" id="Phobius"/>
    </source>
</evidence>
<feature type="transmembrane region" description="Helical" evidence="7">
    <location>
        <begin position="12"/>
        <end position="29"/>
    </location>
</feature>
<evidence type="ECO:0000256" key="2">
    <source>
        <dbReference type="ARBA" id="ARBA00009310"/>
    </source>
</evidence>
<proteinExistence type="inferred from homology"/>
<dbReference type="eggNOG" id="KOG2489">
    <property type="taxonomic scope" value="Eukaryota"/>
</dbReference>
<dbReference type="EMBL" id="CP001325">
    <property type="protein sequence ID" value="ACO62670.1"/>
    <property type="molecule type" value="Genomic_DNA"/>
</dbReference>
<dbReference type="OMA" id="IAMPTIH"/>
<dbReference type="GO" id="GO:0012505">
    <property type="term" value="C:endomembrane system"/>
    <property type="evidence" value="ECO:0007669"/>
    <property type="project" value="TreeGrafter"/>
</dbReference>
<sequence length="653" mass="72783">MIVERAASVAQYAFLAYLGLLSVVLYGLFVPSQCSASMNPQHCLPPVLARGEAFDLWVYASPKRHFHSIESVVTGREEVEPEVANATARLVMSAFDVKLGDAHEEEVTVPAAAFGTRANGTLYAHVLMYRSRGKARSQNATRPSGEPLAVTSAPITKHLVHTRKNYSMLLGDWTSAAAGDANASTSQLGEDTSSAATCDARGDGEPDGDAPREEGSCAAPTTADASDASTDAVPVASHRLDDGAFVTHIRPRLSVFVVGSPPTFPRSQPPPDISLHPVHAPRELAARGYRVAYRPLVAVDEFTITRREYAVMDPNPSRADPTMVVNVRPLNIGLFRMMSQMKHSMEMMQNSFGMTESDLDELKEMFTGTSAKMLALTFGVSILHSWFAFLAFKNDIGFWKKKSNLEGLSVRTQWSNFVCQLIIFANLVDGGQSSWIILGEMGVSVCIEGWKVTKFLARDGVFHRFLGIGTEAADKSQMQKDTDEYDKRAMRFLSLLLYPIVLAYGGYSLVYHPQRSWRSWVLRTLANGVYMFGFIAMTPQLYINYRLKSVAHLPWKAFMYKAFNTFIDDVFAFAIAMPTIHRLACLRDDLVFFVYLYQRWLYPVDKKRVNEFGRAYEDDENGEEKKEHGKDNGKEAAKEEATERKGEEDKKND</sequence>
<organism evidence="8 9">
    <name type="scientific">Micromonas commoda (strain RCC299 / NOUM17 / CCMP2709)</name>
    <name type="common">Picoplanktonic green alga</name>
    <dbReference type="NCBI Taxonomy" id="296587"/>
    <lineage>
        <taxon>Eukaryota</taxon>
        <taxon>Viridiplantae</taxon>
        <taxon>Chlorophyta</taxon>
        <taxon>Mamiellophyceae</taxon>
        <taxon>Mamiellales</taxon>
        <taxon>Mamiellaceae</taxon>
        <taxon>Micromonas</taxon>
    </lineage>
</organism>
<accession>C1E464</accession>
<feature type="compositionally biased region" description="Basic and acidic residues" evidence="6">
    <location>
        <begin position="200"/>
        <end position="215"/>
    </location>
</feature>
<name>C1E464_MICCC</name>
<dbReference type="PANTHER" id="PTHR21347">
    <property type="entry name" value="CLEFT LIP AND PALATE ASSOCIATED TRANSMEMBRANE PROTEIN-RELATED"/>
    <property type="match status" value="1"/>
</dbReference>
<feature type="compositionally biased region" description="Polar residues" evidence="6">
    <location>
        <begin position="182"/>
        <end position="196"/>
    </location>
</feature>
<feature type="compositionally biased region" description="Basic and acidic residues" evidence="6">
    <location>
        <begin position="623"/>
        <end position="653"/>
    </location>
</feature>
<dbReference type="KEGG" id="mis:MICPUN_113599"/>
<keyword evidence="9" id="KW-1185">Reference proteome</keyword>
<dbReference type="Proteomes" id="UP000002009">
    <property type="component" value="Chromosome 4"/>
</dbReference>
<dbReference type="PANTHER" id="PTHR21347:SF0">
    <property type="entry name" value="LIPID SCRAMBLASE CLPTM1L"/>
    <property type="match status" value="1"/>
</dbReference>
<protein>
    <submittedName>
        <fullName evidence="8">Cleft lip and palate transmembrane protein 1</fullName>
    </submittedName>
</protein>
<feature type="transmembrane region" description="Helical" evidence="7">
    <location>
        <begin position="373"/>
        <end position="392"/>
    </location>
</feature>
<keyword evidence="5 7" id="KW-0472">Membrane</keyword>
<evidence type="ECO:0000256" key="4">
    <source>
        <dbReference type="ARBA" id="ARBA00022989"/>
    </source>
</evidence>
<reference evidence="8 9" key="1">
    <citation type="journal article" date="2009" name="Science">
        <title>Green evolution and dynamic adaptations revealed by genomes of the marine picoeukaryotes Micromonas.</title>
        <authorList>
            <person name="Worden A.Z."/>
            <person name="Lee J.H."/>
            <person name="Mock T."/>
            <person name="Rouze P."/>
            <person name="Simmons M.P."/>
            <person name="Aerts A.L."/>
            <person name="Allen A.E."/>
            <person name="Cuvelier M.L."/>
            <person name="Derelle E."/>
            <person name="Everett M.V."/>
            <person name="Foulon E."/>
            <person name="Grimwood J."/>
            <person name="Gundlach H."/>
            <person name="Henrissat B."/>
            <person name="Napoli C."/>
            <person name="McDonald S.M."/>
            <person name="Parker M.S."/>
            <person name="Rombauts S."/>
            <person name="Salamov A."/>
            <person name="Von Dassow P."/>
            <person name="Badger J.H."/>
            <person name="Coutinho P.M."/>
            <person name="Demir E."/>
            <person name="Dubchak I."/>
            <person name="Gentemann C."/>
            <person name="Eikrem W."/>
            <person name="Gready J.E."/>
            <person name="John U."/>
            <person name="Lanier W."/>
            <person name="Lindquist E.A."/>
            <person name="Lucas S."/>
            <person name="Mayer K.F."/>
            <person name="Moreau H."/>
            <person name="Not F."/>
            <person name="Otillar R."/>
            <person name="Panaud O."/>
            <person name="Pangilinan J."/>
            <person name="Paulsen I."/>
            <person name="Piegu B."/>
            <person name="Poliakov A."/>
            <person name="Robbens S."/>
            <person name="Schmutz J."/>
            <person name="Toulza E."/>
            <person name="Wyss T."/>
            <person name="Zelensky A."/>
            <person name="Zhou K."/>
            <person name="Armbrust E.V."/>
            <person name="Bhattacharya D."/>
            <person name="Goodenough U.W."/>
            <person name="Van de Peer Y."/>
            <person name="Grigoriev I.V."/>
        </authorList>
    </citation>
    <scope>NUCLEOTIDE SEQUENCE [LARGE SCALE GENOMIC DNA]</scope>
    <source>
        <strain evidence="9">RCC299 / NOUM17</strain>
    </source>
</reference>